<dbReference type="GO" id="GO:0016757">
    <property type="term" value="F:glycosyltransferase activity"/>
    <property type="evidence" value="ECO:0007669"/>
    <property type="project" value="UniProtKB-KW"/>
</dbReference>
<evidence type="ECO:0000256" key="3">
    <source>
        <dbReference type="ARBA" id="ARBA00004589"/>
    </source>
</evidence>
<dbReference type="InterPro" id="IPR050546">
    <property type="entry name" value="Glycosyl_Hydrlase_16"/>
</dbReference>
<dbReference type="PIRSF" id="PIRSF037299">
    <property type="entry name" value="Glycosidase_CRH1_prd"/>
    <property type="match status" value="1"/>
</dbReference>
<dbReference type="InterPro" id="IPR013320">
    <property type="entry name" value="ConA-like_dom_sf"/>
</dbReference>
<feature type="compositionally biased region" description="Polar residues" evidence="19">
    <location>
        <begin position="285"/>
        <end position="306"/>
    </location>
</feature>
<comment type="catalytic activity">
    <reaction evidence="1">
        <text>Random endo-hydrolysis of N-acetyl-beta-D-glucosaminide (1-&gt;4)-beta-linkages in chitin and chitodextrins.</text>
        <dbReference type="EC" id="3.2.1.14"/>
    </reaction>
</comment>
<dbReference type="GO" id="GO:0031505">
    <property type="term" value="P:fungal-type cell wall organization"/>
    <property type="evidence" value="ECO:0007669"/>
    <property type="project" value="TreeGrafter"/>
</dbReference>
<dbReference type="GO" id="GO:0008843">
    <property type="term" value="F:endochitinase activity"/>
    <property type="evidence" value="ECO:0007669"/>
    <property type="project" value="UniProtKB-EC"/>
</dbReference>
<evidence type="ECO:0000256" key="5">
    <source>
        <dbReference type="ARBA" id="ARBA00022622"/>
    </source>
</evidence>
<dbReference type="Pfam" id="PF00722">
    <property type="entry name" value="Glyco_hydro_16"/>
    <property type="match status" value="1"/>
</dbReference>
<dbReference type="AlphaFoldDB" id="A0A4S2MJ24"/>
<keyword evidence="9" id="KW-0378">Hydrolase</keyword>
<feature type="chain" id="PRO_5020754612" description="chitinase" evidence="20">
    <location>
        <begin position="21"/>
        <end position="334"/>
    </location>
</feature>
<evidence type="ECO:0000256" key="19">
    <source>
        <dbReference type="SAM" id="MobiDB-lite"/>
    </source>
</evidence>
<keyword evidence="14" id="KW-0326">Glycosidase</keyword>
<feature type="region of interest" description="Disordered" evidence="19">
    <location>
        <begin position="273"/>
        <end position="309"/>
    </location>
</feature>
<evidence type="ECO:0000256" key="1">
    <source>
        <dbReference type="ARBA" id="ARBA00000822"/>
    </source>
</evidence>
<feature type="disulfide bond" evidence="18">
    <location>
        <begin position="26"/>
        <end position="33"/>
    </location>
</feature>
<evidence type="ECO:0000313" key="22">
    <source>
        <dbReference type="EMBL" id="TGZ76961.1"/>
    </source>
</evidence>
<comment type="subcellular location">
    <subcellularLocation>
        <location evidence="2">Cell envelope</location>
    </subcellularLocation>
    <subcellularLocation>
        <location evidence="3">Membrane</location>
        <topology evidence="3">Lipid-anchor</topology>
        <topology evidence="3">GPI-anchor</topology>
    </subcellularLocation>
</comment>
<dbReference type="STRING" id="341454.A0A4S2MJ24"/>
<protein>
    <recommendedName>
        <fullName evidence="4">chitinase</fullName>
        <ecNumber evidence="4">3.2.1.14</ecNumber>
    </recommendedName>
</protein>
<dbReference type="GO" id="GO:0005975">
    <property type="term" value="P:carbohydrate metabolic process"/>
    <property type="evidence" value="ECO:0007669"/>
    <property type="project" value="InterPro"/>
</dbReference>
<dbReference type="InParanoid" id="A0A4S2MJ24"/>
<accession>A0A4S2MJ24</accession>
<evidence type="ECO:0000256" key="15">
    <source>
        <dbReference type="ARBA" id="ARBA00023316"/>
    </source>
</evidence>
<keyword evidence="5" id="KW-0336">GPI-anchor</keyword>
<dbReference type="SUPFAM" id="SSF49899">
    <property type="entry name" value="Concanavalin A-like lectins/glucanases"/>
    <property type="match status" value="1"/>
</dbReference>
<dbReference type="GO" id="GO:0098552">
    <property type="term" value="C:side of membrane"/>
    <property type="evidence" value="ECO:0007669"/>
    <property type="project" value="UniProtKB-KW"/>
</dbReference>
<evidence type="ECO:0000256" key="11">
    <source>
        <dbReference type="ARBA" id="ARBA00023157"/>
    </source>
</evidence>
<evidence type="ECO:0000256" key="6">
    <source>
        <dbReference type="ARBA" id="ARBA00022676"/>
    </source>
</evidence>
<feature type="active site" description="Nucleophile" evidence="17">
    <location>
        <position position="118"/>
    </location>
</feature>
<dbReference type="PROSITE" id="PS51762">
    <property type="entry name" value="GH16_2"/>
    <property type="match status" value="1"/>
</dbReference>
<evidence type="ECO:0000256" key="4">
    <source>
        <dbReference type="ARBA" id="ARBA00012729"/>
    </source>
</evidence>
<sequence>MRTFAAILAIAPALLSFASAQTWTDCNPMEKTCAPNPALAGTYEHDFAKGAAKDFAVTYNSLVYNRDNVAFRVGKKRDAPTIASRFYIMFGRLEVTLRAAPGAGVVSSVVLQSDNLDEIDWEWVGSKPDESQSNYFGKGVTAGYDRGAYHPGPTQDKYHTFAFDWTPEKLDWIIDGQVVRTLRFEDNPGFYPQTPCNVRIGAWAAGDPDNEKGTIEWAGGEIDYSKGPYDMLVKSIYVQDYSSGKEYVYGDKSGSWQSIKSVGGTVNAGPQLNNGNIGKIEDTPAGSNSGTIADSSQFKAPSNSGLVPSATEKTRPSYLHLLWIIWLGIWLWIE</sequence>
<dbReference type="Gene3D" id="2.60.120.200">
    <property type="match status" value="1"/>
</dbReference>
<dbReference type="GO" id="GO:0009277">
    <property type="term" value="C:fungal-type cell wall"/>
    <property type="evidence" value="ECO:0007669"/>
    <property type="project" value="TreeGrafter"/>
</dbReference>
<keyword evidence="6" id="KW-0328">Glycosyltransferase</keyword>
<keyword evidence="23" id="KW-1185">Reference proteome</keyword>
<dbReference type="InterPro" id="IPR000757">
    <property type="entry name" value="Beta-glucanase-like"/>
</dbReference>
<organism evidence="22 23">
    <name type="scientific">Ascodesmis nigricans</name>
    <dbReference type="NCBI Taxonomy" id="341454"/>
    <lineage>
        <taxon>Eukaryota</taxon>
        <taxon>Fungi</taxon>
        <taxon>Dikarya</taxon>
        <taxon>Ascomycota</taxon>
        <taxon>Pezizomycotina</taxon>
        <taxon>Pezizomycetes</taxon>
        <taxon>Pezizales</taxon>
        <taxon>Ascodesmidaceae</taxon>
        <taxon>Ascodesmis</taxon>
    </lineage>
</organism>
<keyword evidence="15" id="KW-0961">Cell wall biogenesis/degradation</keyword>
<evidence type="ECO:0000256" key="7">
    <source>
        <dbReference type="ARBA" id="ARBA00022679"/>
    </source>
</evidence>
<evidence type="ECO:0000256" key="18">
    <source>
        <dbReference type="PIRSR" id="PIRSR037299-2"/>
    </source>
</evidence>
<evidence type="ECO:0000256" key="14">
    <source>
        <dbReference type="ARBA" id="ARBA00023295"/>
    </source>
</evidence>
<dbReference type="CDD" id="cd02183">
    <property type="entry name" value="GH16_fungal_CRH1_transglycosylase"/>
    <property type="match status" value="1"/>
</dbReference>
<evidence type="ECO:0000259" key="21">
    <source>
        <dbReference type="PROSITE" id="PS51762"/>
    </source>
</evidence>
<reference evidence="22 23" key="1">
    <citation type="submission" date="2019-04" db="EMBL/GenBank/DDBJ databases">
        <title>Comparative genomics and transcriptomics to analyze fruiting body development in filamentous ascomycetes.</title>
        <authorList>
            <consortium name="DOE Joint Genome Institute"/>
            <person name="Lutkenhaus R."/>
            <person name="Traeger S."/>
            <person name="Breuer J."/>
            <person name="Kuo A."/>
            <person name="Lipzen A."/>
            <person name="Pangilinan J."/>
            <person name="Dilworth D."/>
            <person name="Sandor L."/>
            <person name="Poggeler S."/>
            <person name="Barry K."/>
            <person name="Grigoriev I.V."/>
            <person name="Nowrousian M."/>
        </authorList>
    </citation>
    <scope>NUCLEOTIDE SEQUENCE [LARGE SCALE GENOMIC DNA]</scope>
    <source>
        <strain evidence="22 23">CBS 389.68</strain>
    </source>
</reference>
<dbReference type="EMBL" id="ML220162">
    <property type="protein sequence ID" value="TGZ76961.1"/>
    <property type="molecule type" value="Genomic_DNA"/>
</dbReference>
<dbReference type="PANTHER" id="PTHR10963">
    <property type="entry name" value="GLYCOSYL HYDROLASE-RELATED"/>
    <property type="match status" value="1"/>
</dbReference>
<dbReference type="InterPro" id="IPR017168">
    <property type="entry name" value="CHR-like"/>
</dbReference>
<proteinExistence type="inferred from homology"/>
<name>A0A4S2MJ24_9PEZI</name>
<keyword evidence="8 20" id="KW-0732">Signal</keyword>
<evidence type="ECO:0000256" key="17">
    <source>
        <dbReference type="PIRSR" id="PIRSR037299-1"/>
    </source>
</evidence>
<evidence type="ECO:0000256" key="13">
    <source>
        <dbReference type="ARBA" id="ARBA00023288"/>
    </source>
</evidence>
<gene>
    <name evidence="22" type="ORF">EX30DRAFT_224118</name>
</gene>
<comment type="similarity">
    <text evidence="16">Belongs to the glycosyl hydrolase 16 family. CRH1 subfamily.</text>
</comment>
<keyword evidence="12" id="KW-0325">Glycoprotein</keyword>
<evidence type="ECO:0000256" key="12">
    <source>
        <dbReference type="ARBA" id="ARBA00023180"/>
    </source>
</evidence>
<evidence type="ECO:0000256" key="9">
    <source>
        <dbReference type="ARBA" id="ARBA00022801"/>
    </source>
</evidence>
<dbReference type="PANTHER" id="PTHR10963:SF68">
    <property type="entry name" value="GLYCOSIDASE CRH1-RELATED"/>
    <property type="match status" value="1"/>
</dbReference>
<evidence type="ECO:0000256" key="10">
    <source>
        <dbReference type="ARBA" id="ARBA00023136"/>
    </source>
</evidence>
<keyword evidence="10" id="KW-0472">Membrane</keyword>
<feature type="active site" description="Proton donor" evidence="17">
    <location>
        <position position="122"/>
    </location>
</feature>
<keyword evidence="13" id="KW-0449">Lipoprotein</keyword>
<keyword evidence="7" id="KW-0808">Transferase</keyword>
<evidence type="ECO:0000256" key="8">
    <source>
        <dbReference type="ARBA" id="ARBA00022729"/>
    </source>
</evidence>
<evidence type="ECO:0000256" key="16">
    <source>
        <dbReference type="ARBA" id="ARBA00038074"/>
    </source>
</evidence>
<dbReference type="OrthoDB" id="4781at2759"/>
<dbReference type="Proteomes" id="UP000298138">
    <property type="component" value="Unassembled WGS sequence"/>
</dbReference>
<feature type="domain" description="GH16" evidence="21">
    <location>
        <begin position="29"/>
        <end position="233"/>
    </location>
</feature>
<evidence type="ECO:0000313" key="23">
    <source>
        <dbReference type="Proteomes" id="UP000298138"/>
    </source>
</evidence>
<feature type="signal peptide" evidence="20">
    <location>
        <begin position="1"/>
        <end position="20"/>
    </location>
</feature>
<keyword evidence="11 18" id="KW-1015">Disulfide bond</keyword>
<evidence type="ECO:0000256" key="2">
    <source>
        <dbReference type="ARBA" id="ARBA00004196"/>
    </source>
</evidence>
<dbReference type="EC" id="3.2.1.14" evidence="4"/>
<evidence type="ECO:0000256" key="20">
    <source>
        <dbReference type="SAM" id="SignalP"/>
    </source>
</evidence>